<dbReference type="GO" id="GO:0005840">
    <property type="term" value="C:ribosome"/>
    <property type="evidence" value="ECO:0007669"/>
    <property type="project" value="UniProtKB-KW"/>
</dbReference>
<dbReference type="FunFam" id="2.40.10.310:FF:000001">
    <property type="entry name" value="NSA2, ribosome biogenesis homolog"/>
    <property type="match status" value="1"/>
</dbReference>
<dbReference type="Pfam" id="PF01201">
    <property type="entry name" value="Ribosomal_S8e"/>
    <property type="match status" value="1"/>
</dbReference>
<comment type="similarity">
    <text evidence="2">Belongs to the eukaryotic ribosomal protein eS8 family. Ribosome biogenesis protein NSA2 subfamily.</text>
</comment>
<evidence type="ECO:0000256" key="1">
    <source>
        <dbReference type="ARBA" id="ARBA00004604"/>
    </source>
</evidence>
<dbReference type="VEuPathDB" id="PlasmoDB:PmUG01_01019400"/>
<reference evidence="7" key="1">
    <citation type="submission" date="2016-05" db="EMBL/GenBank/DDBJ databases">
        <authorList>
            <person name="Naeem Raeece"/>
        </authorList>
    </citation>
    <scope>NUCLEOTIDE SEQUENCE [LARGE SCALE GENOMIC DNA]</scope>
</reference>
<proteinExistence type="inferred from homology"/>
<evidence type="ECO:0000256" key="2">
    <source>
        <dbReference type="ARBA" id="ARBA00005424"/>
    </source>
</evidence>
<dbReference type="GO" id="GO:0042273">
    <property type="term" value="P:ribosomal large subunit biogenesis"/>
    <property type="evidence" value="ECO:0007669"/>
    <property type="project" value="UniProtKB-ARBA"/>
</dbReference>
<dbReference type="InterPro" id="IPR039411">
    <property type="entry name" value="NSA2_fam"/>
</dbReference>
<dbReference type="GO" id="GO:0006364">
    <property type="term" value="P:rRNA processing"/>
    <property type="evidence" value="ECO:0007669"/>
    <property type="project" value="UniProtKB-KW"/>
</dbReference>
<evidence type="ECO:0000256" key="4">
    <source>
        <dbReference type="ARBA" id="ARBA00022552"/>
    </source>
</evidence>
<keyword evidence="6" id="KW-0689">Ribosomal protein</keyword>
<keyword evidence="3" id="KW-0690">Ribosome biogenesis</keyword>
<dbReference type="Gene3D" id="2.40.10.310">
    <property type="match status" value="1"/>
</dbReference>
<accession>A0A1A8X651</accession>
<name>A0A1A8X651_PLAMA</name>
<protein>
    <submittedName>
        <fullName evidence="6">Ribosomal protein S8e</fullName>
    </submittedName>
</protein>
<dbReference type="GO" id="GO:0005730">
    <property type="term" value="C:nucleolus"/>
    <property type="evidence" value="ECO:0007669"/>
    <property type="project" value="UniProtKB-SubCell"/>
</dbReference>
<evidence type="ECO:0000256" key="3">
    <source>
        <dbReference type="ARBA" id="ARBA00022517"/>
    </source>
</evidence>
<comment type="subcellular location">
    <subcellularLocation>
        <location evidence="1">Nucleus</location>
        <location evidence="1">Nucleolus</location>
    </subcellularLocation>
</comment>
<evidence type="ECO:0000313" key="6">
    <source>
        <dbReference type="EMBL" id="SBS99688.1"/>
    </source>
</evidence>
<dbReference type="GO" id="GO:0030684">
    <property type="term" value="C:preribosome"/>
    <property type="evidence" value="ECO:0007669"/>
    <property type="project" value="UniProtKB-ARBA"/>
</dbReference>
<evidence type="ECO:0000256" key="5">
    <source>
        <dbReference type="ARBA" id="ARBA00023242"/>
    </source>
</evidence>
<gene>
    <name evidence="6" type="ORF">PMALA_071880</name>
</gene>
<dbReference type="InterPro" id="IPR022309">
    <property type="entry name" value="Ribosomal_Se8/biogenesis_NSA2"/>
</dbReference>
<keyword evidence="4" id="KW-0698">rRNA processing</keyword>
<keyword evidence="6" id="KW-0687">Ribonucleoprotein</keyword>
<dbReference type="PANTHER" id="PTHR12642">
    <property type="entry name" value="RIBOSOME BIOGENESIS PROTEIN NSA2 HOMOLOG"/>
    <property type="match status" value="1"/>
</dbReference>
<dbReference type="Proteomes" id="UP000078597">
    <property type="component" value="Unassembled WGS sequence"/>
</dbReference>
<evidence type="ECO:0000313" key="7">
    <source>
        <dbReference type="Proteomes" id="UP000078597"/>
    </source>
</evidence>
<sequence length="325" mass="38313">MYRRPREKVKKKVEQRQTLTRCNSKSNEKSVKAHFGSHVVLPTDYPYRLLTMPQNDHIELHRKRYGYRFDYFERVRKKEARSVHKESLKAKKLRGIKAKIYNKKKYAEKVNFKKTIKQHEAKDVKVAEKVRDDNGLPSYLLDRNQVRYTKVLTNLLKQKRKSKAGKWQLPVPKIQALNEAEMLRVVKSGKRRRKTWKRLIDKISFVGKDFTRKNPKFERYIRPSSLRFKRANVYHSELKTTISLDIISVKVNPQSSLYTNLGIITKGTIIEVNVSELGLVTQSGKVIWAKFAQKLYDPRLAVLWSSFRSCMILVWQFCGQVLEVV</sequence>
<dbReference type="AlphaFoldDB" id="A0A1A8X651"/>
<dbReference type="EMBL" id="FLQW01005955">
    <property type="protein sequence ID" value="SBS99688.1"/>
    <property type="molecule type" value="Genomic_DNA"/>
</dbReference>
<organism evidence="6 7">
    <name type="scientific">Plasmodium malariae</name>
    <dbReference type="NCBI Taxonomy" id="5858"/>
    <lineage>
        <taxon>Eukaryota</taxon>
        <taxon>Sar</taxon>
        <taxon>Alveolata</taxon>
        <taxon>Apicomplexa</taxon>
        <taxon>Aconoidasida</taxon>
        <taxon>Haemosporida</taxon>
        <taxon>Plasmodiidae</taxon>
        <taxon>Plasmodium</taxon>
        <taxon>Plasmodium (Plasmodium)</taxon>
    </lineage>
</organism>
<keyword evidence="5" id="KW-0539">Nucleus</keyword>